<dbReference type="EMBL" id="BRYB01000418">
    <property type="protein sequence ID" value="GMI29714.1"/>
    <property type="molecule type" value="Genomic_DNA"/>
</dbReference>
<evidence type="ECO:0000256" key="4">
    <source>
        <dbReference type="ARBA" id="ARBA00022516"/>
    </source>
</evidence>
<evidence type="ECO:0000256" key="9">
    <source>
        <dbReference type="ARBA" id="ARBA00023136"/>
    </source>
</evidence>
<keyword evidence="6 13" id="KW-0812">Transmembrane</keyword>
<feature type="transmembrane region" description="Helical" evidence="13">
    <location>
        <begin position="151"/>
        <end position="169"/>
    </location>
</feature>
<gene>
    <name evidence="14" type="ORF">TeGR_g13022</name>
</gene>
<evidence type="ECO:0000256" key="8">
    <source>
        <dbReference type="ARBA" id="ARBA00023098"/>
    </source>
</evidence>
<reference evidence="14 15" key="1">
    <citation type="journal article" date="2023" name="Commun. Biol.">
        <title>Genome analysis of Parmales, the sister group of diatoms, reveals the evolutionary specialization of diatoms from phago-mixotrophs to photoautotrophs.</title>
        <authorList>
            <person name="Ban H."/>
            <person name="Sato S."/>
            <person name="Yoshikawa S."/>
            <person name="Yamada K."/>
            <person name="Nakamura Y."/>
            <person name="Ichinomiya M."/>
            <person name="Sato N."/>
            <person name="Blanc-Mathieu R."/>
            <person name="Endo H."/>
            <person name="Kuwata A."/>
            <person name="Ogata H."/>
        </authorList>
    </citation>
    <scope>NUCLEOTIDE SEQUENCE [LARGE SCALE GENOMIC DNA]</scope>
</reference>
<comment type="caution">
    <text evidence="14">The sequence shown here is derived from an EMBL/GenBank/DDBJ whole genome shotgun (WGS) entry which is preliminary data.</text>
</comment>
<evidence type="ECO:0000256" key="12">
    <source>
        <dbReference type="ARBA" id="ARBA00023315"/>
    </source>
</evidence>
<keyword evidence="4" id="KW-0444">Lipid biosynthesis</keyword>
<organism evidence="14 15">
    <name type="scientific">Tetraparma gracilis</name>
    <dbReference type="NCBI Taxonomy" id="2962635"/>
    <lineage>
        <taxon>Eukaryota</taxon>
        <taxon>Sar</taxon>
        <taxon>Stramenopiles</taxon>
        <taxon>Ochrophyta</taxon>
        <taxon>Bolidophyceae</taxon>
        <taxon>Parmales</taxon>
        <taxon>Triparmaceae</taxon>
        <taxon>Tetraparma</taxon>
    </lineage>
</organism>
<feature type="transmembrane region" description="Helical" evidence="13">
    <location>
        <begin position="119"/>
        <end position="139"/>
    </location>
</feature>
<evidence type="ECO:0000256" key="1">
    <source>
        <dbReference type="ARBA" id="ARBA00004141"/>
    </source>
</evidence>
<keyword evidence="15" id="KW-1185">Reference proteome</keyword>
<keyword evidence="8" id="KW-0443">Lipid metabolism</keyword>
<protein>
    <recommendedName>
        <fullName evidence="3">Glycerophosphocholine acyltransferase 1</fullName>
    </recommendedName>
</protein>
<feature type="transmembrane region" description="Helical" evidence="13">
    <location>
        <begin position="189"/>
        <end position="213"/>
    </location>
</feature>
<keyword evidence="10" id="KW-0594">Phospholipid biosynthesis</keyword>
<evidence type="ECO:0000313" key="14">
    <source>
        <dbReference type="EMBL" id="GMI29714.1"/>
    </source>
</evidence>
<evidence type="ECO:0000313" key="15">
    <source>
        <dbReference type="Proteomes" id="UP001165060"/>
    </source>
</evidence>
<evidence type="ECO:0000256" key="3">
    <source>
        <dbReference type="ARBA" id="ARBA00019082"/>
    </source>
</evidence>
<feature type="transmembrane region" description="Helical" evidence="13">
    <location>
        <begin position="277"/>
        <end position="301"/>
    </location>
</feature>
<dbReference type="PANTHER" id="PTHR31201:SF1">
    <property type="entry name" value="GLYCEROPHOSPHOCHOLINE ACYLTRANSFERASE 1"/>
    <property type="match status" value="1"/>
</dbReference>
<evidence type="ECO:0000256" key="10">
    <source>
        <dbReference type="ARBA" id="ARBA00023209"/>
    </source>
</evidence>
<dbReference type="Pfam" id="PF10998">
    <property type="entry name" value="DUF2838"/>
    <property type="match status" value="1"/>
</dbReference>
<evidence type="ECO:0000256" key="13">
    <source>
        <dbReference type="SAM" id="Phobius"/>
    </source>
</evidence>
<keyword evidence="11" id="KW-1208">Phospholipid metabolism</keyword>
<evidence type="ECO:0000256" key="2">
    <source>
        <dbReference type="ARBA" id="ARBA00006675"/>
    </source>
</evidence>
<evidence type="ECO:0000256" key="7">
    <source>
        <dbReference type="ARBA" id="ARBA00022989"/>
    </source>
</evidence>
<dbReference type="Proteomes" id="UP001165060">
    <property type="component" value="Unassembled WGS sequence"/>
</dbReference>
<feature type="transmembrane region" description="Helical" evidence="13">
    <location>
        <begin position="252"/>
        <end position="271"/>
    </location>
</feature>
<keyword evidence="5" id="KW-0808">Transferase</keyword>
<evidence type="ECO:0000256" key="5">
    <source>
        <dbReference type="ARBA" id="ARBA00022679"/>
    </source>
</evidence>
<keyword evidence="7 13" id="KW-1133">Transmembrane helix</keyword>
<evidence type="ECO:0000256" key="6">
    <source>
        <dbReference type="ARBA" id="ARBA00022692"/>
    </source>
</evidence>
<feature type="transmembrane region" description="Helical" evidence="13">
    <location>
        <begin position="87"/>
        <end position="107"/>
    </location>
</feature>
<comment type="similarity">
    <text evidence="2">Belongs to the GPC1 family.</text>
</comment>
<evidence type="ECO:0000256" key="11">
    <source>
        <dbReference type="ARBA" id="ARBA00023264"/>
    </source>
</evidence>
<proteinExistence type="inferred from homology"/>
<dbReference type="PANTHER" id="PTHR31201">
    <property type="entry name" value="OS01G0585100 PROTEIN"/>
    <property type="match status" value="1"/>
</dbReference>
<comment type="subcellular location">
    <subcellularLocation>
        <location evidence="1">Membrane</location>
        <topology evidence="1">Multi-pass membrane protein</topology>
    </subcellularLocation>
</comment>
<keyword evidence="12" id="KW-0012">Acyltransferase</keyword>
<feature type="non-terminal residue" evidence="14">
    <location>
        <position position="1"/>
    </location>
</feature>
<sequence>PTGALSRSASNTALSDALDAVKNKVAHFEAEGLRKTNFTLGVCNLALTAFVVGKWPEHYWVLYLFKAIFMVVYKLFFVWYPEKLHYFFLDFCWITNGGFFVMFLLILVNVCSPSVTQTFFLIFFAVANGPLAWSVIALGNKLVFHNFEWTSTLFIHFSPALASWGIHWNKAAVLASVWGDRFETLGDESAASVFTTGYVYYLCWWVLFTAWMLTRGLRYPEQGYDTVFNALKNAHNFDDIKPFKGRGLRTQIVIYMALHLVGCTVAFAWSMACWSNIWVHTAFLALAFLKATVEGSSWYLYAIQRASIKQIQALIDKEDKPASNKV</sequence>
<dbReference type="InterPro" id="IPR021261">
    <property type="entry name" value="GPCAT"/>
</dbReference>
<keyword evidence="9 13" id="KW-0472">Membrane</keyword>
<name>A0ABQ6MNJ4_9STRA</name>
<accession>A0ABQ6MNJ4</accession>
<feature type="transmembrane region" description="Helical" evidence="13">
    <location>
        <begin position="60"/>
        <end position="80"/>
    </location>
</feature>